<reference evidence="2" key="1">
    <citation type="journal article" date="2014" name="Int. J. Syst. Evol. Microbiol.">
        <title>Complete genome sequence of Corynebacterium casei LMG S-19264T (=DSM 44701T), isolated from a smear-ripened cheese.</title>
        <authorList>
            <consortium name="US DOE Joint Genome Institute (JGI-PGF)"/>
            <person name="Walter F."/>
            <person name="Albersmeier A."/>
            <person name="Kalinowski J."/>
            <person name="Ruckert C."/>
        </authorList>
    </citation>
    <scope>NUCLEOTIDE SEQUENCE</scope>
    <source>
        <strain evidence="2">CCM 7086</strain>
    </source>
</reference>
<comment type="caution">
    <text evidence="2">The sequence shown here is derived from an EMBL/GenBank/DDBJ whole genome shotgun (WGS) entry which is preliminary data.</text>
</comment>
<reference evidence="2" key="2">
    <citation type="submission" date="2020-09" db="EMBL/GenBank/DDBJ databases">
        <authorList>
            <person name="Sun Q."/>
            <person name="Sedlacek I."/>
        </authorList>
    </citation>
    <scope>NUCLEOTIDE SEQUENCE</scope>
    <source>
        <strain evidence="2">CCM 7086</strain>
    </source>
</reference>
<accession>A0A8J2XZY6</accession>
<proteinExistence type="predicted"/>
<evidence type="ECO:0000313" key="2">
    <source>
        <dbReference type="EMBL" id="GGC17039.1"/>
    </source>
</evidence>
<evidence type="ECO:0008006" key="4">
    <source>
        <dbReference type="Google" id="ProtNLM"/>
    </source>
</evidence>
<dbReference type="InterPro" id="IPR031948">
    <property type="entry name" value="PliI"/>
</dbReference>
<dbReference type="RefSeq" id="WP_188397166.1">
    <property type="nucleotide sequence ID" value="NZ_BMCG01000006.1"/>
</dbReference>
<evidence type="ECO:0000313" key="3">
    <source>
        <dbReference type="Proteomes" id="UP000620266"/>
    </source>
</evidence>
<keyword evidence="1" id="KW-0732">Signal</keyword>
<keyword evidence="3" id="KW-1185">Reference proteome</keyword>
<gene>
    <name evidence="2" type="ORF">GCM10007205_27500</name>
</gene>
<dbReference type="AlphaFoldDB" id="A0A8J2XZY6"/>
<dbReference type="Proteomes" id="UP000620266">
    <property type="component" value="Unassembled WGS sequence"/>
</dbReference>
<dbReference type="CDD" id="cd09632">
    <property type="entry name" value="PliI_like"/>
    <property type="match status" value="1"/>
</dbReference>
<sequence>MRRIPLFLLGLIFSTTALAIDTQRVVKHGVLPHTGQAVVVAEGDLEPRSIGSYAVRLYAKNDPAYPYDRFVAGIVHTRNGVVDALRFEDIDGDNKPEIVVIVRYTGSGGFISADAFAPHGKTLRLVSSIAGLPADQDPILVLKRKRGKRR</sequence>
<dbReference type="Gene3D" id="2.40.128.460">
    <property type="entry name" value="Periplasmic lysozyme inhibitor of I-type lysozyme"/>
    <property type="match status" value="1"/>
</dbReference>
<dbReference type="EMBL" id="BMCG01000006">
    <property type="protein sequence ID" value="GGC17039.1"/>
    <property type="molecule type" value="Genomic_DNA"/>
</dbReference>
<evidence type="ECO:0000256" key="1">
    <source>
        <dbReference type="SAM" id="SignalP"/>
    </source>
</evidence>
<feature type="signal peptide" evidence="1">
    <location>
        <begin position="1"/>
        <end position="19"/>
    </location>
</feature>
<feature type="chain" id="PRO_5035149071" description="VCBS repeat-containing protein" evidence="1">
    <location>
        <begin position="20"/>
        <end position="150"/>
    </location>
</feature>
<dbReference type="Pfam" id="PF16743">
    <property type="entry name" value="PliI"/>
    <property type="match status" value="1"/>
</dbReference>
<dbReference type="InterPro" id="IPR038643">
    <property type="entry name" value="PliI_sf"/>
</dbReference>
<protein>
    <recommendedName>
        <fullName evidence="4">VCBS repeat-containing protein</fullName>
    </recommendedName>
</protein>
<name>A0A8J2XZY6_9BURK</name>
<organism evidence="2 3">
    <name type="scientific">Oxalicibacterium flavum</name>
    <dbReference type="NCBI Taxonomy" id="179467"/>
    <lineage>
        <taxon>Bacteria</taxon>
        <taxon>Pseudomonadati</taxon>
        <taxon>Pseudomonadota</taxon>
        <taxon>Betaproteobacteria</taxon>
        <taxon>Burkholderiales</taxon>
        <taxon>Oxalobacteraceae</taxon>
        <taxon>Oxalicibacterium</taxon>
    </lineage>
</organism>